<dbReference type="PANTHER" id="PTHR11699">
    <property type="entry name" value="ALDEHYDE DEHYDROGENASE-RELATED"/>
    <property type="match status" value="1"/>
</dbReference>
<dbReference type="GO" id="GO:0016620">
    <property type="term" value="F:oxidoreductase activity, acting on the aldehyde or oxo group of donors, NAD or NADP as acceptor"/>
    <property type="evidence" value="ECO:0007669"/>
    <property type="project" value="InterPro"/>
</dbReference>
<sequence>MTNVVDPATGTVLTEVAATSAAQTDAAIERAARAYESWRHVAPGDRARLLRRFAAVVDDHREELAWLEVRNSGHTIGNARWEAGNVRDVLDYYAGAPERLTGRQIPVPGGLDVTFHEPLGVVGVIVPWNFPMPIAGWGFAPALAAGNTVVLKPAELTPLTALRLAELALDAGLPEGVFTVLPGSGSVVGERFVTHPAVRKVCFTGSTEVGTRIMAGCAEQVKRVTLELGGKSANLVFADADLERAAATAPYAVFDNAGQDCCARSRILVQRPVYDRFLELLEPAVRAFRVQDPATENAEMGPLISAGHRDRVAGYVDGSKVAFTGSRPDGPGFWYPPTVLLADSPADRHWREEVFGPVVSVLPFDDEADAVRLANDTEYGLSGSIWTRDVGRALRLARAVESGNLSVNSHSSVRYWTPFGGMKRSGLGRELGPDALHAFTDVKNVFISTEE</sequence>
<dbReference type="SUPFAM" id="SSF53720">
    <property type="entry name" value="ALDH-like"/>
    <property type="match status" value="1"/>
</dbReference>
<evidence type="ECO:0000313" key="6">
    <source>
        <dbReference type="EMBL" id="SCG47898.1"/>
    </source>
</evidence>
<comment type="similarity">
    <text evidence="1 4">Belongs to the aldehyde dehydrogenase family.</text>
</comment>
<evidence type="ECO:0000256" key="3">
    <source>
        <dbReference type="PROSITE-ProRule" id="PRU10007"/>
    </source>
</evidence>
<reference evidence="6 7" key="1">
    <citation type="submission" date="2016-06" db="EMBL/GenBank/DDBJ databases">
        <authorList>
            <person name="Kjaerup R.B."/>
            <person name="Dalgaard T.S."/>
            <person name="Juul-Madsen H.R."/>
        </authorList>
    </citation>
    <scope>NUCLEOTIDE SEQUENCE [LARGE SCALE GENOMIC DNA]</scope>
    <source>
        <strain evidence="6 7">DSM 45097</strain>
    </source>
</reference>
<dbReference type="FunFam" id="3.40.605.10:FF:000007">
    <property type="entry name" value="NAD/NADP-dependent betaine aldehyde dehydrogenase"/>
    <property type="match status" value="1"/>
</dbReference>
<name>A0A1C5HPL4_9ACTN</name>
<dbReference type="Gene3D" id="3.40.309.10">
    <property type="entry name" value="Aldehyde Dehydrogenase, Chain A, domain 2"/>
    <property type="match status" value="1"/>
</dbReference>
<dbReference type="InterPro" id="IPR016160">
    <property type="entry name" value="Ald_DH_CS_CYS"/>
</dbReference>
<accession>A0A1C5HPL4</accession>
<dbReference type="PROSITE" id="PS00070">
    <property type="entry name" value="ALDEHYDE_DEHYDR_CYS"/>
    <property type="match status" value="1"/>
</dbReference>
<gene>
    <name evidence="6" type="ORF">GA0074704_2107</name>
</gene>
<feature type="domain" description="Aldehyde dehydrogenase" evidence="5">
    <location>
        <begin position="3"/>
        <end position="445"/>
    </location>
</feature>
<dbReference type="InterPro" id="IPR016161">
    <property type="entry name" value="Ald_DH/histidinol_DH"/>
</dbReference>
<protein>
    <submittedName>
        <fullName evidence="6">Acyl-CoA reductase</fullName>
    </submittedName>
</protein>
<evidence type="ECO:0000259" key="5">
    <source>
        <dbReference type="Pfam" id="PF00171"/>
    </source>
</evidence>
<dbReference type="PROSITE" id="PS00687">
    <property type="entry name" value="ALDEHYDE_DEHYDR_GLU"/>
    <property type="match status" value="1"/>
</dbReference>
<dbReference type="InterPro" id="IPR016163">
    <property type="entry name" value="Ald_DH_C"/>
</dbReference>
<dbReference type="EMBL" id="LT607751">
    <property type="protein sequence ID" value="SCG47898.1"/>
    <property type="molecule type" value="Genomic_DNA"/>
</dbReference>
<dbReference type="InterPro" id="IPR016162">
    <property type="entry name" value="Ald_DH_N"/>
</dbReference>
<feature type="active site" evidence="3">
    <location>
        <position position="227"/>
    </location>
</feature>
<organism evidence="6 7">
    <name type="scientific">Micromonospora siamensis</name>
    <dbReference type="NCBI Taxonomy" id="299152"/>
    <lineage>
        <taxon>Bacteria</taxon>
        <taxon>Bacillati</taxon>
        <taxon>Actinomycetota</taxon>
        <taxon>Actinomycetes</taxon>
        <taxon>Micromonosporales</taxon>
        <taxon>Micromonosporaceae</taxon>
        <taxon>Micromonospora</taxon>
    </lineage>
</organism>
<dbReference type="Pfam" id="PF00171">
    <property type="entry name" value="Aldedh"/>
    <property type="match status" value="1"/>
</dbReference>
<dbReference type="Proteomes" id="UP000198210">
    <property type="component" value="Chromosome I"/>
</dbReference>
<evidence type="ECO:0000256" key="1">
    <source>
        <dbReference type="ARBA" id="ARBA00009986"/>
    </source>
</evidence>
<evidence type="ECO:0000313" key="7">
    <source>
        <dbReference type="Proteomes" id="UP000198210"/>
    </source>
</evidence>
<evidence type="ECO:0000256" key="4">
    <source>
        <dbReference type="RuleBase" id="RU003345"/>
    </source>
</evidence>
<keyword evidence="2 4" id="KW-0560">Oxidoreductase</keyword>
<dbReference type="AlphaFoldDB" id="A0A1C5HPL4"/>
<dbReference type="InterPro" id="IPR015590">
    <property type="entry name" value="Aldehyde_DH_dom"/>
</dbReference>
<dbReference type="InterPro" id="IPR029510">
    <property type="entry name" value="Ald_DH_CS_GLU"/>
</dbReference>
<dbReference type="Gene3D" id="3.40.605.10">
    <property type="entry name" value="Aldehyde Dehydrogenase, Chain A, domain 1"/>
    <property type="match status" value="1"/>
</dbReference>
<keyword evidence="7" id="KW-1185">Reference proteome</keyword>
<proteinExistence type="inferred from homology"/>
<dbReference type="RefSeq" id="WP_088970330.1">
    <property type="nucleotide sequence ID" value="NZ_JBHLYF010000022.1"/>
</dbReference>
<evidence type="ECO:0000256" key="2">
    <source>
        <dbReference type="ARBA" id="ARBA00023002"/>
    </source>
</evidence>